<proteinExistence type="predicted"/>
<evidence type="ECO:0000313" key="1">
    <source>
        <dbReference type="EMBL" id="MXV50323.1"/>
    </source>
</evidence>
<dbReference type="RefSeq" id="WP_160843502.1">
    <property type="nucleotide sequence ID" value="NZ_WVHT01000002.1"/>
</dbReference>
<gene>
    <name evidence="1" type="ORF">GS399_05010</name>
</gene>
<name>A0A7K1Y6X8_9SPHI</name>
<reference evidence="1 2" key="1">
    <citation type="submission" date="2019-11" db="EMBL/GenBank/DDBJ databases">
        <title>Pedobacter sp. HMF7647 Genome sequencing and assembly.</title>
        <authorList>
            <person name="Kang H."/>
            <person name="Kim H."/>
            <person name="Joh K."/>
        </authorList>
    </citation>
    <scope>NUCLEOTIDE SEQUENCE [LARGE SCALE GENOMIC DNA]</scope>
    <source>
        <strain evidence="1 2">HMF7647</strain>
    </source>
</reference>
<sequence>MTKDYAIGNNASPGRVGWLACQQERSNIVGSCHAIWGNLNELDNMIFRQSGTWRTKGEWWWWTKYGSLTGTRVSTTAGTNIDLIAAKDPDSSLAKIVLGNKGGLANQQVTVQLNNLNLSTAMEGKQVFVVIEHIPYQVAGGFEVKKTDIDTVLIGNMTVDASNSLSLNFTWGSKDDSYVIRLGSKQTSQTFEAEDITSYTYTTGRTVQTTVDANCSGGKFRSFSADAANDFIRFVLPNNINPGKYLVTLRVKKYTSRGYSLLNAMNASSSTGSDIGTAQDLYSSTAKYEDINLKYWIVNSSSLKTFKFTATTVNDSSIAPHRYTLAYDYFKVTPLSNN</sequence>
<keyword evidence="2" id="KW-1185">Reference proteome</keyword>
<dbReference type="EMBL" id="WVHT01000002">
    <property type="protein sequence ID" value="MXV50323.1"/>
    <property type="molecule type" value="Genomic_DNA"/>
</dbReference>
<dbReference type="Proteomes" id="UP000466586">
    <property type="component" value="Unassembled WGS sequence"/>
</dbReference>
<organism evidence="1 2">
    <name type="scientific">Hufsiella arboris</name>
    <dbReference type="NCBI Taxonomy" id="2695275"/>
    <lineage>
        <taxon>Bacteria</taxon>
        <taxon>Pseudomonadati</taxon>
        <taxon>Bacteroidota</taxon>
        <taxon>Sphingobacteriia</taxon>
        <taxon>Sphingobacteriales</taxon>
        <taxon>Sphingobacteriaceae</taxon>
        <taxon>Hufsiella</taxon>
    </lineage>
</organism>
<dbReference type="AlphaFoldDB" id="A0A7K1Y6X8"/>
<protein>
    <submittedName>
        <fullName evidence="1">Uncharacterized protein</fullName>
    </submittedName>
</protein>
<comment type="caution">
    <text evidence="1">The sequence shown here is derived from an EMBL/GenBank/DDBJ whole genome shotgun (WGS) entry which is preliminary data.</text>
</comment>
<accession>A0A7K1Y6X8</accession>
<evidence type="ECO:0000313" key="2">
    <source>
        <dbReference type="Proteomes" id="UP000466586"/>
    </source>
</evidence>